<evidence type="ECO:0000313" key="1">
    <source>
        <dbReference type="EMBL" id="RZU03210.1"/>
    </source>
</evidence>
<dbReference type="EMBL" id="SHKR01000017">
    <property type="protein sequence ID" value="RZU03210.1"/>
    <property type="molecule type" value="Genomic_DNA"/>
</dbReference>
<comment type="caution">
    <text evidence="1">The sequence shown here is derived from an EMBL/GenBank/DDBJ whole genome shotgun (WGS) entry which is preliminary data.</text>
</comment>
<keyword evidence="2" id="KW-1185">Reference proteome</keyword>
<accession>A0A4Q7W208</accession>
<proteinExistence type="predicted"/>
<protein>
    <submittedName>
        <fullName evidence="1">Uncharacterized protein</fullName>
    </submittedName>
</protein>
<sequence>MCSKDAQSRYFGADFLSAHRKRHGRRPPQERPTTYDIAVEEEYSGWRQWLDEQLAQLPSDMASELAHKIWGEDHFWPVIFELAAGAELRQQRRQIAYEQEWDGLTPDWTVVSDDGSPAAFVEVHTDSPPQDVYRRMRGWYGLVARIRQIPVPVLVTLPDIAGLAKPPDARTAKRIAQDLRQRLSPFSQGLLFSHGYTFAVRDKPLATVSGGRLHAEFVPPSSLAGVVTAERLVQRIEEKVRRYEKLATTYDVPLVIAVGAHKFSGLELKHLDSLLAGAMTTTFQFSAGDTFVGSKEINLGHPPRWFMPRALSAVMWIDNVFPFRATMRPNDRSDGVVG</sequence>
<organism evidence="1 2">
    <name type="scientific">Kribbella rubisoli</name>
    <dbReference type="NCBI Taxonomy" id="3075929"/>
    <lineage>
        <taxon>Bacteria</taxon>
        <taxon>Bacillati</taxon>
        <taxon>Actinomycetota</taxon>
        <taxon>Actinomycetes</taxon>
        <taxon>Propionibacteriales</taxon>
        <taxon>Kribbellaceae</taxon>
        <taxon>Kribbella</taxon>
    </lineage>
</organism>
<name>A0A4Q7W208_9ACTN</name>
<dbReference type="Proteomes" id="UP000292027">
    <property type="component" value="Unassembled WGS sequence"/>
</dbReference>
<reference evidence="1 2" key="1">
    <citation type="journal article" date="2015" name="Stand. Genomic Sci.">
        <title>Genomic Encyclopedia of Bacterial and Archaeal Type Strains, Phase III: the genomes of soil and plant-associated and newly described type strains.</title>
        <authorList>
            <person name="Whitman W.B."/>
            <person name="Woyke T."/>
            <person name="Klenk H.P."/>
            <person name="Zhou Y."/>
            <person name="Lilburn T.G."/>
            <person name="Beck B.J."/>
            <person name="De Vos P."/>
            <person name="Vandamme P."/>
            <person name="Eisen J.A."/>
            <person name="Garrity G."/>
            <person name="Hugenholtz P."/>
            <person name="Kyrpides N.C."/>
        </authorList>
    </citation>
    <scope>NUCLEOTIDE SEQUENCE [LARGE SCALE GENOMIC DNA]</scope>
    <source>
        <strain evidence="1 2">VKM Ac-2540</strain>
    </source>
</reference>
<dbReference type="AlphaFoldDB" id="A0A4Q7W208"/>
<dbReference type="OrthoDB" id="3982336at2"/>
<gene>
    <name evidence="1" type="ORF">EV645_7236</name>
</gene>
<evidence type="ECO:0000313" key="2">
    <source>
        <dbReference type="Proteomes" id="UP000292027"/>
    </source>
</evidence>
<dbReference type="RefSeq" id="WP_130448626.1">
    <property type="nucleotide sequence ID" value="NZ_SHKR01000017.1"/>
</dbReference>